<dbReference type="Proteomes" id="UP000789706">
    <property type="component" value="Unassembled WGS sequence"/>
</dbReference>
<proteinExistence type="predicted"/>
<keyword evidence="4" id="KW-1185">Reference proteome</keyword>
<feature type="region of interest" description="Disordered" evidence="2">
    <location>
        <begin position="369"/>
        <end position="390"/>
    </location>
</feature>
<evidence type="ECO:0000313" key="4">
    <source>
        <dbReference type="Proteomes" id="UP000789706"/>
    </source>
</evidence>
<gene>
    <name evidence="3" type="ORF">DEBURN_LOCUS8207</name>
</gene>
<accession>A0A9N9G0Q0</accession>
<reference evidence="3" key="1">
    <citation type="submission" date="2021-06" db="EMBL/GenBank/DDBJ databases">
        <authorList>
            <person name="Kallberg Y."/>
            <person name="Tangrot J."/>
            <person name="Rosling A."/>
        </authorList>
    </citation>
    <scope>NUCLEOTIDE SEQUENCE</scope>
    <source>
        <strain evidence="3">AZ414A</strain>
    </source>
</reference>
<comment type="caution">
    <text evidence="3">The sequence shown here is derived from an EMBL/GenBank/DDBJ whole genome shotgun (WGS) entry which is preliminary data.</text>
</comment>
<protein>
    <submittedName>
        <fullName evidence="3">7044_t:CDS:1</fullName>
    </submittedName>
</protein>
<organism evidence="3 4">
    <name type="scientific">Diversispora eburnea</name>
    <dbReference type="NCBI Taxonomy" id="1213867"/>
    <lineage>
        <taxon>Eukaryota</taxon>
        <taxon>Fungi</taxon>
        <taxon>Fungi incertae sedis</taxon>
        <taxon>Mucoromycota</taxon>
        <taxon>Glomeromycotina</taxon>
        <taxon>Glomeromycetes</taxon>
        <taxon>Diversisporales</taxon>
        <taxon>Diversisporaceae</taxon>
        <taxon>Diversispora</taxon>
    </lineage>
</organism>
<evidence type="ECO:0000313" key="3">
    <source>
        <dbReference type="EMBL" id="CAG8573542.1"/>
    </source>
</evidence>
<feature type="coiled-coil region" evidence="1">
    <location>
        <begin position="24"/>
        <end position="339"/>
    </location>
</feature>
<keyword evidence="1" id="KW-0175">Coiled coil</keyword>
<dbReference type="EMBL" id="CAJVPK010001146">
    <property type="protein sequence ID" value="CAG8573542.1"/>
    <property type="molecule type" value="Genomic_DNA"/>
</dbReference>
<sequence>MDIRLREPMSRSEKSMKPKVSENIKKIKEQLVQHKECVLSLEQKLGKMKTQVDTLNRENEIFQQVAQQFRSEVEQLKKELAQKNDLIIEHASLKTDLKRIRTENDKLGKRINSLEVLKSQLELKIQEGEVAINIRESQEKEITHLKNELEKKEEQFKKDQSDKAIIDSKIIKLQRDFSTTKIENTRLLKELGQQNKEVLNLQNQNTEIERLKNETKNLQQKLNDSKDLQQKLNDSKKQVSTLQRENREILNLKKQNSEIERLKIGNKDLQQKLNDSQKQVVTLRHEINLSSKASSQSKSDTDQRVSVLIEKIQSMKQDIENLETQKRALQDLVTVQQVELLKSQQSKKSELLSQVNEIERFYNKSKEFTSQDSISKSSMQTSEERLSESIASGKNVQILISKKDSTKAKDNLNKSKRNNAQDTVLSVFGTTKNNTGLRKRKATGIVSSSSTNSLLKKMTQSKKRKIDNKAENKSLKAKVSFDRIDDLDFIKETINNFRLSSQDSLQLMDILRQFAYEKSSIFLQAIDELLHNFDTPIYLDSENDDDILRNFTREGAFLIQIPTVLLDKVFSWANEKTLLAGINSDEIFDLGYFWEKTNYQFIQYLFVNVARIWPVTLKITKSFYANPFPLDELFILRTIESIVARIFIERMREETIHKMYNTFIQCCSWTEPHQVLPLKEILQNLADILQSEEFHDRCSKEYFQDQFQEYRFNLVKSCELAATWWRWDDVFERFIGQILWPLVKDEKGNNTPLEIIGEVCRPRLSEREDKMGVVEIRERITLSLDECCPVSFTLQVQAAQVLVKLANGNPRYYQDVLSWYLNLEKEKSRQLSKSFTDDLEYIQTYIANYSIKIASTVAV</sequence>
<dbReference type="OrthoDB" id="2408750at2759"/>
<name>A0A9N9G0Q0_9GLOM</name>
<dbReference type="AlphaFoldDB" id="A0A9N9G0Q0"/>
<evidence type="ECO:0000256" key="1">
    <source>
        <dbReference type="SAM" id="Coils"/>
    </source>
</evidence>
<evidence type="ECO:0000256" key="2">
    <source>
        <dbReference type="SAM" id="MobiDB-lite"/>
    </source>
</evidence>
<feature type="compositionally biased region" description="Polar residues" evidence="2">
    <location>
        <begin position="370"/>
        <end position="381"/>
    </location>
</feature>